<evidence type="ECO:0000313" key="3">
    <source>
        <dbReference type="Proteomes" id="UP000660024"/>
    </source>
</evidence>
<name>A0ABS1BN46_9SPHI</name>
<feature type="domain" description="N-acetyltransferase" evidence="1">
    <location>
        <begin position="1"/>
        <end position="144"/>
    </location>
</feature>
<organism evidence="2 3">
    <name type="scientific">Pedobacter segetis</name>
    <dbReference type="NCBI Taxonomy" id="2793069"/>
    <lineage>
        <taxon>Bacteria</taxon>
        <taxon>Pseudomonadati</taxon>
        <taxon>Bacteroidota</taxon>
        <taxon>Sphingobacteriia</taxon>
        <taxon>Sphingobacteriales</taxon>
        <taxon>Sphingobacteriaceae</taxon>
        <taxon>Pedobacter</taxon>
    </lineage>
</organism>
<dbReference type="InterPro" id="IPR000182">
    <property type="entry name" value="GNAT_dom"/>
</dbReference>
<dbReference type="PROSITE" id="PS51186">
    <property type="entry name" value="GNAT"/>
    <property type="match status" value="1"/>
</dbReference>
<evidence type="ECO:0000259" key="1">
    <source>
        <dbReference type="PROSITE" id="PS51186"/>
    </source>
</evidence>
<dbReference type="InterPro" id="IPR016181">
    <property type="entry name" value="Acyl_CoA_acyltransferase"/>
</dbReference>
<dbReference type="CDD" id="cd04301">
    <property type="entry name" value="NAT_SF"/>
    <property type="match status" value="1"/>
</dbReference>
<dbReference type="Gene3D" id="3.40.630.30">
    <property type="match status" value="1"/>
</dbReference>
<reference evidence="2 3" key="1">
    <citation type="submission" date="2020-12" db="EMBL/GenBank/DDBJ databases">
        <title>Bacterial novel species Pedobacter sp. SD-b isolated from soil.</title>
        <authorList>
            <person name="Jung H.-Y."/>
        </authorList>
    </citation>
    <scope>NUCLEOTIDE SEQUENCE [LARGE SCALE GENOMIC DNA]</scope>
    <source>
        <strain evidence="2 3">SD-b</strain>
    </source>
</reference>
<protein>
    <submittedName>
        <fullName evidence="2">GNAT family N-acetyltransferase</fullName>
    </submittedName>
</protein>
<dbReference type="RefSeq" id="WP_200587887.1">
    <property type="nucleotide sequence ID" value="NZ_JAEHFY010000027.1"/>
</dbReference>
<comment type="caution">
    <text evidence="2">The sequence shown here is derived from an EMBL/GenBank/DDBJ whole genome shotgun (WGS) entry which is preliminary data.</text>
</comment>
<accession>A0ABS1BN46</accession>
<sequence>MIKFVEKEQVLFLRSEILRQGKRKPEECVFLNDDADDTFHLGYFERDNLVCVASFHKQSHSDFIGQAYQLRGMATATKHQGKGIGNKLVNFAIVYLRGKKINYLWCNAREKAFRFYQSLGFELVSDFFDIPGIGNHKVMYLKIQ</sequence>
<dbReference type="Proteomes" id="UP000660024">
    <property type="component" value="Unassembled WGS sequence"/>
</dbReference>
<dbReference type="EMBL" id="JAEHFY010000027">
    <property type="protein sequence ID" value="MBK0384322.1"/>
    <property type="molecule type" value="Genomic_DNA"/>
</dbReference>
<keyword evidence="3" id="KW-1185">Reference proteome</keyword>
<evidence type="ECO:0000313" key="2">
    <source>
        <dbReference type="EMBL" id="MBK0384322.1"/>
    </source>
</evidence>
<dbReference type="Pfam" id="PF00583">
    <property type="entry name" value="Acetyltransf_1"/>
    <property type="match status" value="1"/>
</dbReference>
<gene>
    <name evidence="2" type="ORF">I5M32_15245</name>
</gene>
<proteinExistence type="predicted"/>
<dbReference type="SUPFAM" id="SSF55729">
    <property type="entry name" value="Acyl-CoA N-acyltransferases (Nat)"/>
    <property type="match status" value="1"/>
</dbReference>